<evidence type="ECO:0000313" key="5">
    <source>
        <dbReference type="Proteomes" id="UP000076842"/>
    </source>
</evidence>
<dbReference type="SUPFAM" id="SSF57959">
    <property type="entry name" value="Leucine zipper domain"/>
    <property type="match status" value="1"/>
</dbReference>
<dbReference type="PROSITE" id="PS00036">
    <property type="entry name" value="BZIP_BASIC"/>
    <property type="match status" value="1"/>
</dbReference>
<dbReference type="AlphaFoldDB" id="A0A165IJJ1"/>
<dbReference type="EMBL" id="KV423929">
    <property type="protein sequence ID" value="KZT60657.1"/>
    <property type="molecule type" value="Genomic_DNA"/>
</dbReference>
<dbReference type="GO" id="GO:0003700">
    <property type="term" value="F:DNA-binding transcription factor activity"/>
    <property type="evidence" value="ECO:0007669"/>
    <property type="project" value="InterPro"/>
</dbReference>
<evidence type="ECO:0000256" key="1">
    <source>
        <dbReference type="SAM" id="Coils"/>
    </source>
</evidence>
<dbReference type="Gene3D" id="3.30.160.60">
    <property type="entry name" value="Classic Zinc Finger"/>
    <property type="match status" value="1"/>
</dbReference>
<organism evidence="4 5">
    <name type="scientific">Calocera cornea HHB12733</name>
    <dbReference type="NCBI Taxonomy" id="1353952"/>
    <lineage>
        <taxon>Eukaryota</taxon>
        <taxon>Fungi</taxon>
        <taxon>Dikarya</taxon>
        <taxon>Basidiomycota</taxon>
        <taxon>Agaricomycotina</taxon>
        <taxon>Dacrymycetes</taxon>
        <taxon>Dacrymycetales</taxon>
        <taxon>Dacrymycetaceae</taxon>
        <taxon>Calocera</taxon>
    </lineage>
</organism>
<feature type="compositionally biased region" description="Polar residues" evidence="2">
    <location>
        <begin position="182"/>
        <end position="205"/>
    </location>
</feature>
<dbReference type="InterPro" id="IPR046347">
    <property type="entry name" value="bZIP_sf"/>
</dbReference>
<protein>
    <recommendedName>
        <fullName evidence="3">BZIP domain-containing protein</fullName>
    </recommendedName>
</protein>
<reference evidence="4 5" key="1">
    <citation type="journal article" date="2016" name="Mol. Biol. Evol.">
        <title>Comparative Genomics of Early-Diverging Mushroom-Forming Fungi Provides Insights into the Origins of Lignocellulose Decay Capabilities.</title>
        <authorList>
            <person name="Nagy L.G."/>
            <person name="Riley R."/>
            <person name="Tritt A."/>
            <person name="Adam C."/>
            <person name="Daum C."/>
            <person name="Floudas D."/>
            <person name="Sun H."/>
            <person name="Yadav J.S."/>
            <person name="Pangilinan J."/>
            <person name="Larsson K.H."/>
            <person name="Matsuura K."/>
            <person name="Barry K."/>
            <person name="Labutti K."/>
            <person name="Kuo R."/>
            <person name="Ohm R.A."/>
            <person name="Bhattacharya S.S."/>
            <person name="Shirouzu T."/>
            <person name="Yoshinaga Y."/>
            <person name="Martin F.M."/>
            <person name="Grigoriev I.V."/>
            <person name="Hibbett D.S."/>
        </authorList>
    </citation>
    <scope>NUCLEOTIDE SEQUENCE [LARGE SCALE GENOMIC DNA]</scope>
    <source>
        <strain evidence="4 5">HHB12733</strain>
    </source>
</reference>
<dbReference type="Pfam" id="PF07716">
    <property type="entry name" value="bZIP_2"/>
    <property type="match status" value="1"/>
</dbReference>
<name>A0A165IJJ1_9BASI</name>
<evidence type="ECO:0000259" key="3">
    <source>
        <dbReference type="PROSITE" id="PS50217"/>
    </source>
</evidence>
<evidence type="ECO:0000313" key="4">
    <source>
        <dbReference type="EMBL" id="KZT60657.1"/>
    </source>
</evidence>
<feature type="domain" description="BZIP" evidence="3">
    <location>
        <begin position="324"/>
        <end position="383"/>
    </location>
</feature>
<dbReference type="InParanoid" id="A0A165IJJ1"/>
<feature type="region of interest" description="Disordered" evidence="2">
    <location>
        <begin position="154"/>
        <end position="280"/>
    </location>
</feature>
<feature type="compositionally biased region" description="Low complexity" evidence="2">
    <location>
        <begin position="34"/>
        <end position="45"/>
    </location>
</feature>
<keyword evidence="1" id="KW-0175">Coiled coil</keyword>
<feature type="compositionally biased region" description="Acidic residues" evidence="2">
    <location>
        <begin position="302"/>
        <end position="316"/>
    </location>
</feature>
<dbReference type="InterPro" id="IPR004827">
    <property type="entry name" value="bZIP"/>
</dbReference>
<feature type="region of interest" description="Disordered" evidence="2">
    <location>
        <begin position="33"/>
        <end position="54"/>
    </location>
</feature>
<sequence length="389" mass="41877">MSQYANSFFNYNNTLTHSTAQWAQAGITLGGFGQQQQQTSSPTSPDEQAPASTAVKSELASLFGSYADMRAGHEAPQAGEMTLDDIFDLSFLSDSESTGIVDASGTSAGQGVTDSSSLASQLQLYLSQLYPSGATLESIEQPVTITPDEIWRDSTPTYVPPSAFDLPVPSPITSELAGGGNYSSASNPSVQPSAEPTANPTSTGTPMMGNAAPGPPEDDSSASPALDIEIKTEPDLEDEDGRPIRALPNRAAKSRRRIPLDAPIQPRNYNGPSRTAAKPLPKGFEKVLPAAKATSLKRKLEADDEEEEESGDDEEIAELVKNIKDKVALKRAKNTLAARKSRARKAAYTDELEHTIADRESRIADLERQIRERDVEIRLLKELRYPDGL</sequence>
<proteinExistence type="predicted"/>
<dbReference type="OrthoDB" id="10435502at2759"/>
<dbReference type="CDD" id="cd12193">
    <property type="entry name" value="bZIP_GCN4"/>
    <property type="match status" value="1"/>
</dbReference>
<dbReference type="PROSITE" id="PS50217">
    <property type="entry name" value="BZIP"/>
    <property type="match status" value="1"/>
</dbReference>
<feature type="region of interest" description="Disordered" evidence="2">
    <location>
        <begin position="295"/>
        <end position="316"/>
    </location>
</feature>
<evidence type="ECO:0000256" key="2">
    <source>
        <dbReference type="SAM" id="MobiDB-lite"/>
    </source>
</evidence>
<accession>A0A165IJJ1</accession>
<feature type="coiled-coil region" evidence="1">
    <location>
        <begin position="349"/>
        <end position="383"/>
    </location>
</feature>
<gene>
    <name evidence="4" type="ORF">CALCODRAFT_506739</name>
</gene>
<dbReference type="STRING" id="1353952.A0A165IJJ1"/>
<dbReference type="Proteomes" id="UP000076842">
    <property type="component" value="Unassembled WGS sequence"/>
</dbReference>
<keyword evidence="5" id="KW-1185">Reference proteome</keyword>